<organism evidence="10 11">
    <name type="scientific">Dysosmobacter segnis</name>
    <dbReference type="NCBI Taxonomy" id="2763042"/>
    <lineage>
        <taxon>Bacteria</taxon>
        <taxon>Bacillati</taxon>
        <taxon>Bacillota</taxon>
        <taxon>Clostridia</taxon>
        <taxon>Eubacteriales</taxon>
        <taxon>Oscillospiraceae</taxon>
        <taxon>Dysosmobacter</taxon>
    </lineage>
</organism>
<comment type="subcellular location">
    <subcellularLocation>
        <location evidence="1">Cell membrane</location>
        <topology evidence="1">Multi-pass membrane protein</topology>
    </subcellularLocation>
</comment>
<reference evidence="10" key="1">
    <citation type="submission" date="2020-08" db="EMBL/GenBank/DDBJ databases">
        <title>Genome public.</title>
        <authorList>
            <person name="Liu C."/>
            <person name="Sun Q."/>
        </authorList>
    </citation>
    <scope>NUCLEOTIDE SEQUENCE</scope>
    <source>
        <strain evidence="10">BX15</strain>
    </source>
</reference>
<keyword evidence="2 7" id="KW-0812">Transmembrane</keyword>
<dbReference type="PROSITE" id="PS00211">
    <property type="entry name" value="ABC_TRANSPORTER_1"/>
    <property type="match status" value="1"/>
</dbReference>
<dbReference type="Proteomes" id="UP000620327">
    <property type="component" value="Unassembled WGS sequence"/>
</dbReference>
<feature type="domain" description="ABC transmembrane type-1" evidence="9">
    <location>
        <begin position="23"/>
        <end position="312"/>
    </location>
</feature>
<dbReference type="InterPro" id="IPR003593">
    <property type="entry name" value="AAA+_ATPase"/>
</dbReference>
<dbReference type="InterPro" id="IPR011527">
    <property type="entry name" value="ABC1_TM_dom"/>
</dbReference>
<dbReference type="GO" id="GO:0015421">
    <property type="term" value="F:ABC-type oligopeptide transporter activity"/>
    <property type="evidence" value="ECO:0007669"/>
    <property type="project" value="TreeGrafter"/>
</dbReference>
<accession>A0A923S918</accession>
<dbReference type="Gene3D" id="1.20.1560.10">
    <property type="entry name" value="ABC transporter type 1, transmembrane domain"/>
    <property type="match status" value="1"/>
</dbReference>
<dbReference type="RefSeq" id="WP_187016024.1">
    <property type="nucleotide sequence ID" value="NZ_JACOQI010000023.1"/>
</dbReference>
<dbReference type="EMBL" id="JACOQI010000023">
    <property type="protein sequence ID" value="MBC5771833.1"/>
    <property type="molecule type" value="Genomic_DNA"/>
</dbReference>
<dbReference type="SUPFAM" id="SSF52540">
    <property type="entry name" value="P-loop containing nucleoside triphosphate hydrolases"/>
    <property type="match status" value="1"/>
</dbReference>
<feature type="transmembrane region" description="Helical" evidence="7">
    <location>
        <begin position="21"/>
        <end position="42"/>
    </location>
</feature>
<dbReference type="InterPro" id="IPR039421">
    <property type="entry name" value="Type_1_exporter"/>
</dbReference>
<sequence length="577" mass="63280">MSKRQLPPDRVSSYFRAESGVLAVITVTGLLYNIGLVAGPWFEGQMTETLARILLGENSFSVMVSLAAGYIAVIAAVQGLRFLKRFYVRRFANKVNRRMKRVLYGALVRSDRGDLERQGAGTVLTKAISDVDDCAEGMRKFTTEVFDTGVALAAYAGMLLWYDWRLALLSMAFLPGSYALAERMKRPVQRTGAAFKEQAGVLNAATMDRAVNALTYRVFGREEERRAAYEEHLTAYEHAAVKANLWTASLPPLYRVLSMIGAALILYFGGKNVLGTGWTVWSIAKFTTFLACFTKLATKSSKAAKLFNAVHKAQVSWKRIQPLMREIPAVPAVSAGRVERLEIRDLTCGYPGDAPLFSGLDLTACRGQIIGVTGPVACGKSTLGKAFLCEQPYGGSIRLDGRELAELSPWELTGLVGYLGHDPELFSGTILENVLLGDTGDPMDYLRAVCLDGEVAAMTEGLETRVGTGGVRLSGGQAQRLALARTLAHQRPLLILDDPFSALDRATETEIFAHLRRLAADSVVILISHRLYLFPELDRVIWLENGEAKVGTHEELVGNTPDYAAQFDAQREENSHE</sequence>
<feature type="domain" description="ABC transporter" evidence="8">
    <location>
        <begin position="341"/>
        <end position="569"/>
    </location>
</feature>
<dbReference type="InterPro" id="IPR027417">
    <property type="entry name" value="P-loop_NTPase"/>
</dbReference>
<keyword evidence="4 10" id="KW-0067">ATP-binding</keyword>
<dbReference type="PROSITE" id="PS50929">
    <property type="entry name" value="ABC_TM1F"/>
    <property type="match status" value="1"/>
</dbReference>
<dbReference type="CDD" id="cd03228">
    <property type="entry name" value="ABCC_MRP_Like"/>
    <property type="match status" value="1"/>
</dbReference>
<dbReference type="CDD" id="cd07346">
    <property type="entry name" value="ABC_6TM_exporters"/>
    <property type="match status" value="1"/>
</dbReference>
<keyword evidence="3" id="KW-0547">Nucleotide-binding</keyword>
<gene>
    <name evidence="10" type="ORF">H8Z83_16170</name>
</gene>
<evidence type="ECO:0000259" key="9">
    <source>
        <dbReference type="PROSITE" id="PS50929"/>
    </source>
</evidence>
<evidence type="ECO:0000256" key="7">
    <source>
        <dbReference type="SAM" id="Phobius"/>
    </source>
</evidence>
<evidence type="ECO:0000256" key="1">
    <source>
        <dbReference type="ARBA" id="ARBA00004651"/>
    </source>
</evidence>
<evidence type="ECO:0000259" key="8">
    <source>
        <dbReference type="PROSITE" id="PS50893"/>
    </source>
</evidence>
<evidence type="ECO:0000313" key="10">
    <source>
        <dbReference type="EMBL" id="MBC5771833.1"/>
    </source>
</evidence>
<feature type="transmembrane region" description="Helical" evidence="7">
    <location>
        <begin position="62"/>
        <end position="83"/>
    </location>
</feature>
<evidence type="ECO:0000256" key="6">
    <source>
        <dbReference type="ARBA" id="ARBA00023136"/>
    </source>
</evidence>
<dbReference type="InterPro" id="IPR003439">
    <property type="entry name" value="ABC_transporter-like_ATP-bd"/>
</dbReference>
<dbReference type="InterPro" id="IPR036640">
    <property type="entry name" value="ABC1_TM_sf"/>
</dbReference>
<keyword evidence="6 7" id="KW-0472">Membrane</keyword>
<dbReference type="GO" id="GO:0005886">
    <property type="term" value="C:plasma membrane"/>
    <property type="evidence" value="ECO:0007669"/>
    <property type="project" value="UniProtKB-SubCell"/>
</dbReference>
<keyword evidence="5 7" id="KW-1133">Transmembrane helix</keyword>
<dbReference type="Pfam" id="PF00664">
    <property type="entry name" value="ABC_membrane"/>
    <property type="match status" value="1"/>
</dbReference>
<protein>
    <submittedName>
        <fullName evidence="10">ABC transporter ATP-binding protein</fullName>
    </submittedName>
</protein>
<dbReference type="GO" id="GO:0016887">
    <property type="term" value="F:ATP hydrolysis activity"/>
    <property type="evidence" value="ECO:0007669"/>
    <property type="project" value="InterPro"/>
</dbReference>
<dbReference type="GO" id="GO:0005524">
    <property type="term" value="F:ATP binding"/>
    <property type="evidence" value="ECO:0007669"/>
    <property type="project" value="UniProtKB-KW"/>
</dbReference>
<dbReference type="SUPFAM" id="SSF90123">
    <property type="entry name" value="ABC transporter transmembrane region"/>
    <property type="match status" value="1"/>
</dbReference>
<dbReference type="PANTHER" id="PTHR43394:SF1">
    <property type="entry name" value="ATP-BINDING CASSETTE SUB-FAMILY B MEMBER 10, MITOCHONDRIAL"/>
    <property type="match status" value="1"/>
</dbReference>
<name>A0A923S918_9FIRM</name>
<comment type="caution">
    <text evidence="10">The sequence shown here is derived from an EMBL/GenBank/DDBJ whole genome shotgun (WGS) entry which is preliminary data.</text>
</comment>
<dbReference type="PANTHER" id="PTHR43394">
    <property type="entry name" value="ATP-DEPENDENT PERMEASE MDL1, MITOCHONDRIAL"/>
    <property type="match status" value="1"/>
</dbReference>
<dbReference type="SMART" id="SM00382">
    <property type="entry name" value="AAA"/>
    <property type="match status" value="1"/>
</dbReference>
<evidence type="ECO:0000256" key="5">
    <source>
        <dbReference type="ARBA" id="ARBA00022989"/>
    </source>
</evidence>
<dbReference type="AlphaFoldDB" id="A0A923S918"/>
<dbReference type="Gene3D" id="3.40.50.300">
    <property type="entry name" value="P-loop containing nucleotide triphosphate hydrolases"/>
    <property type="match status" value="1"/>
</dbReference>
<feature type="transmembrane region" description="Helical" evidence="7">
    <location>
        <begin position="141"/>
        <end position="158"/>
    </location>
</feature>
<dbReference type="Pfam" id="PF00005">
    <property type="entry name" value="ABC_tran"/>
    <property type="match status" value="1"/>
</dbReference>
<evidence type="ECO:0000256" key="2">
    <source>
        <dbReference type="ARBA" id="ARBA00022692"/>
    </source>
</evidence>
<evidence type="ECO:0000256" key="3">
    <source>
        <dbReference type="ARBA" id="ARBA00022741"/>
    </source>
</evidence>
<evidence type="ECO:0000256" key="4">
    <source>
        <dbReference type="ARBA" id="ARBA00022840"/>
    </source>
</evidence>
<keyword evidence="11" id="KW-1185">Reference proteome</keyword>
<dbReference type="PROSITE" id="PS50893">
    <property type="entry name" value="ABC_TRANSPORTER_2"/>
    <property type="match status" value="1"/>
</dbReference>
<proteinExistence type="predicted"/>
<evidence type="ECO:0000313" key="11">
    <source>
        <dbReference type="Proteomes" id="UP000620327"/>
    </source>
</evidence>
<dbReference type="InterPro" id="IPR017871">
    <property type="entry name" value="ABC_transporter-like_CS"/>
</dbReference>